<dbReference type="PANTHER" id="PTHR43684:SF1">
    <property type="entry name" value="ENOYL-COA DELTA ISOMERASE 2"/>
    <property type="match status" value="1"/>
</dbReference>
<accession>A0AB34PJG8</accession>
<evidence type="ECO:0000313" key="7">
    <source>
        <dbReference type="Proteomes" id="UP000030161"/>
    </source>
</evidence>
<evidence type="ECO:0000256" key="1">
    <source>
        <dbReference type="ARBA" id="ARBA00004275"/>
    </source>
</evidence>
<dbReference type="Proteomes" id="UP000030161">
    <property type="component" value="Unassembled WGS sequence"/>
</dbReference>
<keyword evidence="5" id="KW-0413">Isomerase</keyword>
<evidence type="ECO:0000313" key="6">
    <source>
        <dbReference type="EMBL" id="KGR01233.1"/>
    </source>
</evidence>
<name>A0AB34PJG8_CANAX</name>
<dbReference type="CDD" id="cd06558">
    <property type="entry name" value="crotonase-like"/>
    <property type="match status" value="1"/>
</dbReference>
<evidence type="ECO:0000256" key="5">
    <source>
        <dbReference type="ARBA" id="ARBA00023235"/>
    </source>
</evidence>
<comment type="pathway">
    <text evidence="2">Lipid metabolism; fatty acid beta-oxidation.</text>
</comment>
<dbReference type="Pfam" id="PF00378">
    <property type="entry name" value="ECH_1"/>
    <property type="match status" value="1"/>
</dbReference>
<evidence type="ECO:0000256" key="3">
    <source>
        <dbReference type="ARBA" id="ARBA00005254"/>
    </source>
</evidence>
<keyword evidence="4" id="KW-0576">Peroxisome</keyword>
<proteinExistence type="inferred from homology"/>
<sequence length="267" mass="29289">MSDPITYEVKDRAVLITLNNPKKLNSLTIPQYDILCKFLERANNEEGTIITLIQSTGRVFSAGANADFVTSQDTELDTWLNLSVAKQTFLVQTFLAHKKILAVALNGPAIGLSASFVALCDLVYVNDLSKTFFLTPFANIGILAEGGTSATLPIRLGWSKAAEALLLSKRISGQDLQNAGLVNKHYGGKFKTAEEFNSTVLGELLDATENLHVDSILQNKELLKQIYKPAISMVNSQEVSRGVYKWTSGIPKDRFKKLASGELKHKL</sequence>
<dbReference type="InterPro" id="IPR029045">
    <property type="entry name" value="ClpP/crotonase-like_dom_sf"/>
</dbReference>
<comment type="similarity">
    <text evidence="3">Belongs to the enoyl-CoA hydratase/isomerase family.</text>
</comment>
<dbReference type="EMBL" id="AJIX01000056">
    <property type="protein sequence ID" value="KGR01233.1"/>
    <property type="molecule type" value="Genomic_DNA"/>
</dbReference>
<organism evidence="6 7">
    <name type="scientific">Candida albicans P78048</name>
    <dbReference type="NCBI Taxonomy" id="1094989"/>
    <lineage>
        <taxon>Eukaryota</taxon>
        <taxon>Fungi</taxon>
        <taxon>Dikarya</taxon>
        <taxon>Ascomycota</taxon>
        <taxon>Saccharomycotina</taxon>
        <taxon>Pichiomycetes</taxon>
        <taxon>Debaryomycetaceae</taxon>
        <taxon>Candida/Lodderomyces clade</taxon>
        <taxon>Candida</taxon>
    </lineage>
</organism>
<comment type="caution">
    <text evidence="6">The sequence shown here is derived from an EMBL/GenBank/DDBJ whole genome shotgun (WGS) entry which is preliminary data.</text>
</comment>
<evidence type="ECO:0000256" key="4">
    <source>
        <dbReference type="ARBA" id="ARBA00023140"/>
    </source>
</evidence>
<dbReference type="GO" id="GO:0005782">
    <property type="term" value="C:peroxisomal matrix"/>
    <property type="evidence" value="ECO:0007669"/>
    <property type="project" value="TreeGrafter"/>
</dbReference>
<dbReference type="SMR" id="A0AB34PJG8"/>
<dbReference type="GO" id="GO:0006635">
    <property type="term" value="P:fatty acid beta-oxidation"/>
    <property type="evidence" value="ECO:0007669"/>
    <property type="project" value="TreeGrafter"/>
</dbReference>
<protein>
    <recommendedName>
        <fullName evidence="8">3,2-trans-enoyl-CoA isomerase</fullName>
    </recommendedName>
</protein>
<dbReference type="InterPro" id="IPR051053">
    <property type="entry name" value="ECH/Chromodomain_protein"/>
</dbReference>
<evidence type="ECO:0008006" key="8">
    <source>
        <dbReference type="Google" id="ProtNLM"/>
    </source>
</evidence>
<evidence type="ECO:0000256" key="2">
    <source>
        <dbReference type="ARBA" id="ARBA00005005"/>
    </source>
</evidence>
<comment type="subcellular location">
    <subcellularLocation>
        <location evidence="1">Peroxisome</location>
    </subcellularLocation>
</comment>
<reference evidence="6 7" key="1">
    <citation type="submission" date="2013-12" db="EMBL/GenBank/DDBJ databases">
        <title>The Genome Sequence of Candida albicans P78048.</title>
        <authorList>
            <consortium name="The Broad Institute Genome Sequencing Platform"/>
            <consortium name="The Broad Institute Genome Sequencing Center for Infectious Disease"/>
            <person name="Cuomo C."/>
            <person name="Bennett R."/>
            <person name="Hirakawa M."/>
            <person name="Noverr M."/>
            <person name="Mitchell A."/>
            <person name="Young S.K."/>
            <person name="Zeng Q."/>
            <person name="Gargeya S."/>
            <person name="Fitzgerald M."/>
            <person name="Abouelleil A."/>
            <person name="Alvarado L."/>
            <person name="Berlin A.M."/>
            <person name="Chapman S.B."/>
            <person name="Dewar J."/>
            <person name="Goldberg J."/>
            <person name="Griggs A."/>
            <person name="Gujja S."/>
            <person name="Hansen M."/>
            <person name="Howarth C."/>
            <person name="Imamovic A."/>
            <person name="Larimer J."/>
            <person name="McCowan C."/>
            <person name="Murphy C."/>
            <person name="Pearson M."/>
            <person name="Priest M."/>
            <person name="Roberts A."/>
            <person name="Saif S."/>
            <person name="Shea T."/>
            <person name="Sykes S."/>
            <person name="Wortman J."/>
            <person name="Nusbaum C."/>
            <person name="Birren B."/>
        </authorList>
    </citation>
    <scope>NUCLEOTIDE SEQUENCE [LARGE SCALE GENOMIC DNA]</scope>
    <source>
        <strain evidence="6 7">P78048</strain>
    </source>
</reference>
<dbReference type="SUPFAM" id="SSF52096">
    <property type="entry name" value="ClpP/crotonase"/>
    <property type="match status" value="1"/>
</dbReference>
<dbReference type="AlphaFoldDB" id="A0AB34PJG8"/>
<dbReference type="GO" id="GO:0004165">
    <property type="term" value="F:delta(3)-delta(2)-enoyl-CoA isomerase activity"/>
    <property type="evidence" value="ECO:0007669"/>
    <property type="project" value="UniProtKB-ARBA"/>
</dbReference>
<dbReference type="PANTHER" id="PTHR43684">
    <property type="match status" value="1"/>
</dbReference>
<gene>
    <name evidence="6" type="ORF">MG3_06238</name>
</gene>
<dbReference type="Gene3D" id="3.90.226.10">
    <property type="entry name" value="2-enoyl-CoA Hydratase, Chain A, domain 1"/>
    <property type="match status" value="1"/>
</dbReference>
<dbReference type="FunFam" id="3.90.226.10:FF:000048">
    <property type="entry name" value="3,2-trans-enoyl-CoA isomerase"/>
    <property type="match status" value="1"/>
</dbReference>
<dbReference type="InterPro" id="IPR001753">
    <property type="entry name" value="Enoyl-CoA_hydra/iso"/>
</dbReference>